<keyword evidence="1" id="KW-0812">Transmembrane</keyword>
<name>A0A9D1RCX1_9FIRM</name>
<dbReference type="GO" id="GO:0016788">
    <property type="term" value="F:hydrolase activity, acting on ester bonds"/>
    <property type="evidence" value="ECO:0007669"/>
    <property type="project" value="TreeGrafter"/>
</dbReference>
<keyword evidence="1" id="KW-0472">Membrane</keyword>
<organism evidence="3 4">
    <name type="scientific">Candidatus Eubacterium faecipullorum</name>
    <dbReference type="NCBI Taxonomy" id="2838571"/>
    <lineage>
        <taxon>Bacteria</taxon>
        <taxon>Bacillati</taxon>
        <taxon>Bacillota</taxon>
        <taxon>Clostridia</taxon>
        <taxon>Eubacteriales</taxon>
        <taxon>Eubacteriaceae</taxon>
        <taxon>Eubacterium</taxon>
    </lineage>
</organism>
<feature type="domain" description="Calcineurin-like phosphoesterase" evidence="2">
    <location>
        <begin position="65"/>
        <end position="291"/>
    </location>
</feature>
<dbReference type="PANTHER" id="PTHR32440">
    <property type="entry name" value="PHOSPHATASE DCR2-RELATED-RELATED"/>
    <property type="match status" value="1"/>
</dbReference>
<gene>
    <name evidence="3" type="ORF">IAA48_02440</name>
</gene>
<dbReference type="PANTHER" id="PTHR32440:SF0">
    <property type="entry name" value="PHOSPHATASE DCR2-RELATED"/>
    <property type="match status" value="1"/>
</dbReference>
<dbReference type="GO" id="GO:0005737">
    <property type="term" value="C:cytoplasm"/>
    <property type="evidence" value="ECO:0007669"/>
    <property type="project" value="TreeGrafter"/>
</dbReference>
<protein>
    <submittedName>
        <fullName evidence="3">Metallophosphoesterase</fullName>
    </submittedName>
</protein>
<reference evidence="3" key="2">
    <citation type="submission" date="2021-04" db="EMBL/GenBank/DDBJ databases">
        <authorList>
            <person name="Gilroy R."/>
        </authorList>
    </citation>
    <scope>NUCLEOTIDE SEQUENCE</scope>
    <source>
        <strain evidence="3">421</strain>
    </source>
</reference>
<feature type="transmembrane region" description="Helical" evidence="1">
    <location>
        <begin position="7"/>
        <end position="31"/>
    </location>
</feature>
<evidence type="ECO:0000313" key="4">
    <source>
        <dbReference type="Proteomes" id="UP000824205"/>
    </source>
</evidence>
<sequence length="346" mass="38933">MTKKKKIIRAVVTLIALILVVLIAAGGYFAYRFNRNTLKSDMDYDNVFAQPSVTLQVPEDGYFDILKINDTHLFNGTNENDARTLNGIKFVLDSEQYDLIIADGDIVDGFNLASDYDKKNAFSSFCVLVDSYDTPWTFAPGNNDCEIDGDNEDIVAYMMQYSNFICGNAQDVDGAVQFMIDLEYNGSLVHSIAVMDSNSRTVTAVGDYDSIHQNQIEWLSAQVEQRQCFTSVFFHMPTPAFKTAYDNGTDYEGILKSDEYPLDDIKDNSLFDNAFADNQYISLISCAHVHSDNMCSFYNGRYYQLSSRSGYSASGNDEIPVSCTVTRINVKDNDPQTMYSFEQIAY</sequence>
<proteinExistence type="predicted"/>
<dbReference type="InterPro" id="IPR029052">
    <property type="entry name" value="Metallo-depent_PP-like"/>
</dbReference>
<dbReference type="Gene3D" id="3.60.21.10">
    <property type="match status" value="1"/>
</dbReference>
<evidence type="ECO:0000313" key="3">
    <source>
        <dbReference type="EMBL" id="HIW85329.1"/>
    </source>
</evidence>
<dbReference type="Proteomes" id="UP000824205">
    <property type="component" value="Unassembled WGS sequence"/>
</dbReference>
<dbReference type="Pfam" id="PF00149">
    <property type="entry name" value="Metallophos"/>
    <property type="match status" value="1"/>
</dbReference>
<evidence type="ECO:0000259" key="2">
    <source>
        <dbReference type="Pfam" id="PF00149"/>
    </source>
</evidence>
<dbReference type="InterPro" id="IPR004843">
    <property type="entry name" value="Calcineurin-like_PHP"/>
</dbReference>
<reference evidence="3" key="1">
    <citation type="journal article" date="2021" name="PeerJ">
        <title>Extensive microbial diversity within the chicken gut microbiome revealed by metagenomics and culture.</title>
        <authorList>
            <person name="Gilroy R."/>
            <person name="Ravi A."/>
            <person name="Getino M."/>
            <person name="Pursley I."/>
            <person name="Horton D.L."/>
            <person name="Alikhan N.F."/>
            <person name="Baker D."/>
            <person name="Gharbi K."/>
            <person name="Hall N."/>
            <person name="Watson M."/>
            <person name="Adriaenssens E.M."/>
            <person name="Foster-Nyarko E."/>
            <person name="Jarju S."/>
            <person name="Secka A."/>
            <person name="Antonio M."/>
            <person name="Oren A."/>
            <person name="Chaudhuri R.R."/>
            <person name="La Ragione R."/>
            <person name="Hildebrand F."/>
            <person name="Pallen M.J."/>
        </authorList>
    </citation>
    <scope>NUCLEOTIDE SEQUENCE</scope>
    <source>
        <strain evidence="3">421</strain>
    </source>
</reference>
<accession>A0A9D1RCX1</accession>
<evidence type="ECO:0000256" key="1">
    <source>
        <dbReference type="SAM" id="Phobius"/>
    </source>
</evidence>
<dbReference type="AlphaFoldDB" id="A0A9D1RCX1"/>
<dbReference type="EMBL" id="DXGE01000011">
    <property type="protein sequence ID" value="HIW85329.1"/>
    <property type="molecule type" value="Genomic_DNA"/>
</dbReference>
<dbReference type="SUPFAM" id="SSF56300">
    <property type="entry name" value="Metallo-dependent phosphatases"/>
    <property type="match status" value="1"/>
</dbReference>
<keyword evidence="1" id="KW-1133">Transmembrane helix</keyword>
<comment type="caution">
    <text evidence="3">The sequence shown here is derived from an EMBL/GenBank/DDBJ whole genome shotgun (WGS) entry which is preliminary data.</text>
</comment>